<protein>
    <submittedName>
        <fullName evidence="1">Uncharacterized protein</fullName>
    </submittedName>
</protein>
<organism evidence="1">
    <name type="scientific">virus sp. ctML55</name>
    <dbReference type="NCBI Taxonomy" id="2827627"/>
    <lineage>
        <taxon>Viruses</taxon>
    </lineage>
</organism>
<proteinExistence type="predicted"/>
<sequence>MSEKNDKWTMFKNYIHNELGITKDDIRAWLKEAVQSQAELMLKKTFDDFDMDTFVRRHIETQMRYWTTDSVRHQVANLLADRLVILSEDNEKINDSKHQLKN</sequence>
<name>A0A8S5RHZ8_9VIRU</name>
<reference evidence="1" key="1">
    <citation type="journal article" date="2021" name="Proc. Natl. Acad. Sci. U.S.A.">
        <title>A Catalog of Tens of Thousands of Viruses from Human Metagenomes Reveals Hidden Associations with Chronic Diseases.</title>
        <authorList>
            <person name="Tisza M.J."/>
            <person name="Buck C.B."/>
        </authorList>
    </citation>
    <scope>NUCLEOTIDE SEQUENCE</scope>
    <source>
        <strain evidence="1">CtML55</strain>
    </source>
</reference>
<accession>A0A8S5RHZ8</accession>
<evidence type="ECO:0000313" key="1">
    <source>
        <dbReference type="EMBL" id="DAE30999.1"/>
    </source>
</evidence>
<dbReference type="EMBL" id="BK059105">
    <property type="protein sequence ID" value="DAE30999.1"/>
    <property type="molecule type" value="Genomic_DNA"/>
</dbReference>